<organism evidence="3 4">
    <name type="scientific">Nocardia panacis</name>
    <dbReference type="NCBI Taxonomy" id="2340916"/>
    <lineage>
        <taxon>Bacteria</taxon>
        <taxon>Bacillati</taxon>
        <taxon>Actinomycetota</taxon>
        <taxon>Actinomycetes</taxon>
        <taxon>Mycobacteriales</taxon>
        <taxon>Nocardiaceae</taxon>
        <taxon>Nocardia</taxon>
    </lineage>
</organism>
<reference evidence="3 4" key="1">
    <citation type="submission" date="2018-09" db="EMBL/GenBank/DDBJ databases">
        <title>YIM PH21274 draft genome.</title>
        <authorList>
            <person name="Miao C."/>
        </authorList>
    </citation>
    <scope>NUCLEOTIDE SEQUENCE [LARGE SCALE GENOMIC DNA]</scope>
    <source>
        <strain evidence="3 4">YIM PH 21724</strain>
    </source>
</reference>
<accession>A0A3A4KMN0</accession>
<feature type="domain" description="AB hydrolase-1" evidence="2">
    <location>
        <begin position="33"/>
        <end position="265"/>
    </location>
</feature>
<dbReference type="InterPro" id="IPR029058">
    <property type="entry name" value="AB_hydrolase_fold"/>
</dbReference>
<dbReference type="InterPro" id="IPR000073">
    <property type="entry name" value="AB_hydrolase_1"/>
</dbReference>
<sequence>MPQSVADHLIPRTRIVEAGGIPTKVVTAGSGRPIVLLHGSGPGVSAEANWSDVIPDLAEDFQVIAPDIAGFGASLGPEGTAYGIKLWVRQLIELLDALELPSATLLGNSFGGGLALAATLRHPGRVDGLVLLGTPVGTFTMTEGLRSGWHYEPDEAEMRRILEIFSHDPALVTDEMVRQRYEASARPGAQAAFRKLIPEPGPAGTPVKGVPEESLRTIEQPTLILHGREDTVIPLELAYRAARNIPNADLKVFGNCGHWVQLERPAEFRTEVRDFLGRLK</sequence>
<keyword evidence="4" id="KW-1185">Reference proteome</keyword>
<dbReference type="PANTHER" id="PTHR43798:SF31">
    <property type="entry name" value="AB HYDROLASE SUPERFAMILY PROTEIN YCLE"/>
    <property type="match status" value="1"/>
</dbReference>
<dbReference type="Gene3D" id="3.40.50.1820">
    <property type="entry name" value="alpha/beta hydrolase"/>
    <property type="match status" value="1"/>
</dbReference>
<dbReference type="EMBL" id="QZFU01000036">
    <property type="protein sequence ID" value="RJO70796.1"/>
    <property type="molecule type" value="Genomic_DNA"/>
</dbReference>
<protein>
    <submittedName>
        <fullName evidence="3">Alpha/beta hydrolase</fullName>
    </submittedName>
</protein>
<dbReference type="OrthoDB" id="9801162at2"/>
<keyword evidence="1 3" id="KW-0378">Hydrolase</keyword>
<dbReference type="PANTHER" id="PTHR43798">
    <property type="entry name" value="MONOACYLGLYCEROL LIPASE"/>
    <property type="match status" value="1"/>
</dbReference>
<dbReference type="InterPro" id="IPR050266">
    <property type="entry name" value="AB_hydrolase_sf"/>
</dbReference>
<proteinExistence type="predicted"/>
<dbReference type="RefSeq" id="WP_120043853.1">
    <property type="nucleotide sequence ID" value="NZ_QZFU01000036.1"/>
</dbReference>
<name>A0A3A4KMN0_9NOCA</name>
<dbReference type="PRINTS" id="PR00412">
    <property type="entry name" value="EPOXHYDRLASE"/>
</dbReference>
<evidence type="ECO:0000256" key="1">
    <source>
        <dbReference type="ARBA" id="ARBA00022801"/>
    </source>
</evidence>
<evidence type="ECO:0000259" key="2">
    <source>
        <dbReference type="Pfam" id="PF00561"/>
    </source>
</evidence>
<gene>
    <name evidence="3" type="ORF">D5S18_26750</name>
</gene>
<comment type="caution">
    <text evidence="3">The sequence shown here is derived from an EMBL/GenBank/DDBJ whole genome shotgun (WGS) entry which is preliminary data.</text>
</comment>
<evidence type="ECO:0000313" key="3">
    <source>
        <dbReference type="EMBL" id="RJO70796.1"/>
    </source>
</evidence>
<evidence type="ECO:0000313" key="4">
    <source>
        <dbReference type="Proteomes" id="UP000266677"/>
    </source>
</evidence>
<dbReference type="Proteomes" id="UP000266677">
    <property type="component" value="Unassembled WGS sequence"/>
</dbReference>
<dbReference type="AlphaFoldDB" id="A0A3A4KMN0"/>
<dbReference type="SUPFAM" id="SSF53474">
    <property type="entry name" value="alpha/beta-Hydrolases"/>
    <property type="match status" value="1"/>
</dbReference>
<dbReference type="PRINTS" id="PR00111">
    <property type="entry name" value="ABHYDROLASE"/>
</dbReference>
<dbReference type="Pfam" id="PF00561">
    <property type="entry name" value="Abhydrolase_1"/>
    <property type="match status" value="1"/>
</dbReference>
<dbReference type="GO" id="GO:0016020">
    <property type="term" value="C:membrane"/>
    <property type="evidence" value="ECO:0007669"/>
    <property type="project" value="TreeGrafter"/>
</dbReference>
<dbReference type="GO" id="GO:0016787">
    <property type="term" value="F:hydrolase activity"/>
    <property type="evidence" value="ECO:0007669"/>
    <property type="project" value="UniProtKB-KW"/>
</dbReference>
<dbReference type="InterPro" id="IPR000639">
    <property type="entry name" value="Epox_hydrolase-like"/>
</dbReference>